<gene>
    <name evidence="3" type="ORF">GPL21_06935</name>
</gene>
<dbReference type="InterPro" id="IPR038726">
    <property type="entry name" value="PDDEXK_AddAB-type"/>
</dbReference>
<keyword evidence="4" id="KW-1185">Reference proteome</keyword>
<sequence length="865" mass="94847">MRRAAAARANECGLQILNLPRLAARLAGGFTVPLAPEHLDVAVLRALDGAGFVELEPVRSLPGMVRAVARTLRKLWDADLDLLTLGDSQRIGELRLIEERVQEYLPEAVLSPRDLRNAAQQRIQHAPRLLGPVCIEQLSFIQPVWRPLIEALAHVVPVEWRAPRHAETDWFSGKLIPANTPLRETRPTVVSCADPRHEVVEALRWARYLITAGIARPDEIAIASASTSPWDDHFLALVSETGLSVHFAHGIPALATLDGQRCAALADVLLHGLSQRRVRRLVSLCHSQSLALSKLPDHWLAALPRGATLPATDDWRRAVEEAVLKDGSLASARSILPLLDILARGPAAAGEAADMLLGKRSLDIWQAATRAAPADALELSLRDIRLAAETDAADSIVWCSARDLAAAPRQHVRLLGLTNRSWPRRVGDDPVLPRHVLSAFELDADPPSRADRRHFTVVLDAASGGAVLSRSRRGGEGSRVGRSPLLEDHPETVLSRARIPEHAYSEADRLMARPQDAAEIKRVSSAALCWHDWHVEGLTPHDGQFGADDPAIVRAIERVQSATSLQRLLRDPLGFVWRYALGWTSPEEREESLSIAALDFGRLVHELLRRAVDSLEPDPGYARASDFQIEHALNAAAAVVREGWPLQRPVPPRLLWSNTVDYGARLALVALLRKEIAEEGTRSWTEVPFGQSDGFDAGRELPWNPTTPVFVPGTLIRLRGAVDRLDLRTNPFAVRVTDYKTGAAPRNALRIIIGGGAELQRALYGLACRQLLDGEPQVVSRLLYLSGHPLTLKLGNLDATIKQISTFVSEAVLILRRGRALAGPLSYDRANDLRLALPASPAYERRKRLAFAKAGESLSGFWSAP</sequence>
<organism evidence="3 4">
    <name type="scientific">Bradyrhizobium pachyrhizi</name>
    <dbReference type="NCBI Taxonomy" id="280333"/>
    <lineage>
        <taxon>Bacteria</taxon>
        <taxon>Pseudomonadati</taxon>
        <taxon>Pseudomonadota</taxon>
        <taxon>Alphaproteobacteria</taxon>
        <taxon>Hyphomicrobiales</taxon>
        <taxon>Nitrobacteraceae</taxon>
        <taxon>Bradyrhizobium</taxon>
    </lineage>
</organism>
<dbReference type="InterPro" id="IPR011604">
    <property type="entry name" value="PDDEXK-like_dom_sf"/>
</dbReference>
<feature type="domain" description="PD-(D/E)XK endonuclease-like" evidence="2">
    <location>
        <begin position="561"/>
        <end position="786"/>
    </location>
</feature>
<dbReference type="Gene3D" id="3.90.320.10">
    <property type="match status" value="1"/>
</dbReference>
<evidence type="ECO:0000313" key="4">
    <source>
        <dbReference type="Proteomes" id="UP000436468"/>
    </source>
</evidence>
<evidence type="ECO:0000256" key="1">
    <source>
        <dbReference type="SAM" id="MobiDB-lite"/>
    </source>
</evidence>
<dbReference type="AlphaFoldDB" id="A0A844SQX8"/>
<evidence type="ECO:0000313" key="3">
    <source>
        <dbReference type="EMBL" id="MVT64840.1"/>
    </source>
</evidence>
<name>A0A844SQX8_9BRAD</name>
<dbReference type="InterPro" id="IPR027417">
    <property type="entry name" value="P-loop_NTPase"/>
</dbReference>
<accession>A0A844SQX8</accession>
<dbReference type="EMBL" id="WQNF01000004">
    <property type="protein sequence ID" value="MVT64840.1"/>
    <property type="molecule type" value="Genomic_DNA"/>
</dbReference>
<protein>
    <submittedName>
        <fullName evidence="3">PD-(D/E)XK nuclease family protein</fullName>
    </submittedName>
</protein>
<feature type="region of interest" description="Disordered" evidence="1">
    <location>
        <begin position="468"/>
        <end position="487"/>
    </location>
</feature>
<dbReference type="Proteomes" id="UP000436468">
    <property type="component" value="Unassembled WGS sequence"/>
</dbReference>
<proteinExistence type="predicted"/>
<dbReference type="SUPFAM" id="SSF52540">
    <property type="entry name" value="P-loop containing nucleoside triphosphate hydrolases"/>
    <property type="match status" value="1"/>
</dbReference>
<comment type="caution">
    <text evidence="3">The sequence shown here is derived from an EMBL/GenBank/DDBJ whole genome shotgun (WGS) entry which is preliminary data.</text>
</comment>
<reference evidence="3 4" key="1">
    <citation type="submission" date="2019-12" db="EMBL/GenBank/DDBJ databases">
        <title>Draft genome sequences Bradyrhizobium cajani AMBPC1010, Bradyrhizobium pachyrhizi AMBPC1040 and Bradyrhizobium yuanmingense ALSPC3051, three plant growth promoting strains isolated from nodules of Cajanus cajan L. in Dominican Republic.</title>
        <authorList>
            <person name="Flores-Felix J.D."/>
            <person name="Araujo J."/>
            <person name="Diaz-Alcantara C."/>
            <person name="Gonzalez-Andres F."/>
            <person name="Velazquez E."/>
        </authorList>
    </citation>
    <scope>NUCLEOTIDE SEQUENCE [LARGE SCALE GENOMIC DNA]</scope>
    <source>
        <strain evidence="3 4">1040</strain>
    </source>
</reference>
<evidence type="ECO:0000259" key="2">
    <source>
        <dbReference type="Pfam" id="PF12705"/>
    </source>
</evidence>
<dbReference type="Pfam" id="PF12705">
    <property type="entry name" value="PDDEXK_1"/>
    <property type="match status" value="1"/>
</dbReference>